<dbReference type="PANTHER" id="PTHR38248:SF2">
    <property type="entry name" value="FUNK1 11"/>
    <property type="match status" value="1"/>
</dbReference>
<dbReference type="InterPro" id="IPR040976">
    <property type="entry name" value="Pkinase_fungal"/>
</dbReference>
<dbReference type="OrthoDB" id="5412283at2759"/>
<dbReference type="Pfam" id="PF17667">
    <property type="entry name" value="Pkinase_fungal"/>
    <property type="match status" value="1"/>
</dbReference>
<dbReference type="EMBL" id="MU003696">
    <property type="protein sequence ID" value="KAF2812795.1"/>
    <property type="molecule type" value="Genomic_DNA"/>
</dbReference>
<accession>A0A6A6YXZ6</accession>
<sequence>MWHVWRQGFQPPTRRRCFATPNKPIPGSISKRKLDIGIIYGGRNEMSNGGAPCDWCDVLVPGELKSNPREDNHSSTWFDLSRYAREIFAAQDTRRSVTGFTLCGSVMRLWTFDRLGAVASHSFDILGISVDGPKGPRVRPYHLRGKWQQVHRNHAECTTGTISSR</sequence>
<dbReference type="PANTHER" id="PTHR38248">
    <property type="entry name" value="FUNK1 6"/>
    <property type="match status" value="1"/>
</dbReference>
<dbReference type="Proteomes" id="UP000504636">
    <property type="component" value="Unplaced"/>
</dbReference>
<evidence type="ECO:0000313" key="4">
    <source>
        <dbReference type="RefSeq" id="XP_033579759.1"/>
    </source>
</evidence>
<dbReference type="RefSeq" id="XP_033579759.1">
    <property type="nucleotide sequence ID" value="XM_033713607.1"/>
</dbReference>
<evidence type="ECO:0000259" key="1">
    <source>
        <dbReference type="Pfam" id="PF17667"/>
    </source>
</evidence>
<proteinExistence type="predicted"/>
<dbReference type="AlphaFoldDB" id="A0A6A6YXZ6"/>
<name>A0A6A6YXZ6_9PEZI</name>
<reference evidence="4" key="2">
    <citation type="submission" date="2020-04" db="EMBL/GenBank/DDBJ databases">
        <authorList>
            <consortium name="NCBI Genome Project"/>
        </authorList>
    </citation>
    <scope>NUCLEOTIDE SEQUENCE</scope>
    <source>
        <strain evidence="4">CBS 304.34</strain>
    </source>
</reference>
<organism evidence="2">
    <name type="scientific">Mytilinidion resinicola</name>
    <dbReference type="NCBI Taxonomy" id="574789"/>
    <lineage>
        <taxon>Eukaryota</taxon>
        <taxon>Fungi</taxon>
        <taxon>Dikarya</taxon>
        <taxon>Ascomycota</taxon>
        <taxon>Pezizomycotina</taxon>
        <taxon>Dothideomycetes</taxon>
        <taxon>Pleosporomycetidae</taxon>
        <taxon>Mytilinidiales</taxon>
        <taxon>Mytilinidiaceae</taxon>
        <taxon>Mytilinidion</taxon>
    </lineage>
</organism>
<protein>
    <recommendedName>
        <fullName evidence="1">Fungal-type protein kinase domain-containing protein</fullName>
    </recommendedName>
</protein>
<feature type="domain" description="Fungal-type protein kinase" evidence="1">
    <location>
        <begin position="34"/>
        <end position="125"/>
    </location>
</feature>
<evidence type="ECO:0000313" key="2">
    <source>
        <dbReference type="EMBL" id="KAF2812795.1"/>
    </source>
</evidence>
<dbReference type="GeneID" id="54454500"/>
<keyword evidence="3" id="KW-1185">Reference proteome</keyword>
<gene>
    <name evidence="2 4" type="ORF">BDZ99DRAFT_242542</name>
</gene>
<evidence type="ECO:0000313" key="3">
    <source>
        <dbReference type="Proteomes" id="UP000504636"/>
    </source>
</evidence>
<reference evidence="4" key="3">
    <citation type="submission" date="2025-04" db="UniProtKB">
        <authorList>
            <consortium name="RefSeq"/>
        </authorList>
    </citation>
    <scope>IDENTIFICATION</scope>
    <source>
        <strain evidence="4">CBS 304.34</strain>
    </source>
</reference>
<reference evidence="2 4" key="1">
    <citation type="journal article" date="2020" name="Stud. Mycol.">
        <title>101 Dothideomycetes genomes: a test case for predicting lifestyles and emergence of pathogens.</title>
        <authorList>
            <person name="Haridas S."/>
            <person name="Albert R."/>
            <person name="Binder M."/>
            <person name="Bloem J."/>
            <person name="Labutti K."/>
            <person name="Salamov A."/>
            <person name="Andreopoulos B."/>
            <person name="Baker S."/>
            <person name="Barry K."/>
            <person name="Bills G."/>
            <person name="Bluhm B."/>
            <person name="Cannon C."/>
            <person name="Castanera R."/>
            <person name="Culley D."/>
            <person name="Daum C."/>
            <person name="Ezra D."/>
            <person name="Gonzalez J."/>
            <person name="Henrissat B."/>
            <person name="Kuo A."/>
            <person name="Liang C."/>
            <person name="Lipzen A."/>
            <person name="Lutzoni F."/>
            <person name="Magnuson J."/>
            <person name="Mondo S."/>
            <person name="Nolan M."/>
            <person name="Ohm R."/>
            <person name="Pangilinan J."/>
            <person name="Park H.-J."/>
            <person name="Ramirez L."/>
            <person name="Alfaro M."/>
            <person name="Sun H."/>
            <person name="Tritt A."/>
            <person name="Yoshinaga Y."/>
            <person name="Zwiers L.-H."/>
            <person name="Turgeon B."/>
            <person name="Goodwin S."/>
            <person name="Spatafora J."/>
            <person name="Crous P."/>
            <person name="Grigoriev I."/>
        </authorList>
    </citation>
    <scope>NUCLEOTIDE SEQUENCE</scope>
    <source>
        <strain evidence="2 4">CBS 304.34</strain>
    </source>
</reference>